<feature type="domain" description="Plasmid pRiA4b Orf3-like" evidence="1">
    <location>
        <begin position="53"/>
        <end position="210"/>
    </location>
</feature>
<evidence type="ECO:0000259" key="1">
    <source>
        <dbReference type="Pfam" id="PF07929"/>
    </source>
</evidence>
<dbReference type="RefSeq" id="WP_303701684.1">
    <property type="nucleotide sequence ID" value="NZ_VSIV01000260.1"/>
</dbReference>
<organism evidence="2 3">
    <name type="scientific">Flexistipes sinusarabici</name>
    <dbReference type="NCBI Taxonomy" id="2352"/>
    <lineage>
        <taxon>Bacteria</taxon>
        <taxon>Pseudomonadati</taxon>
        <taxon>Deferribacterota</taxon>
        <taxon>Deferribacteres</taxon>
        <taxon>Deferribacterales</taxon>
        <taxon>Flexistipitaceae</taxon>
        <taxon>Flexistipes</taxon>
    </lineage>
</organism>
<gene>
    <name evidence="2" type="ORF">FXF49_09630</name>
</gene>
<dbReference type="PANTHER" id="PTHR41878:SF1">
    <property type="entry name" value="TNPR PROTEIN"/>
    <property type="match status" value="1"/>
</dbReference>
<dbReference type="InterPro" id="IPR012912">
    <property type="entry name" value="Plasmid_pRiA4b_Orf3-like"/>
</dbReference>
<comment type="caution">
    <text evidence="2">The sequence shown here is derived from an EMBL/GenBank/DDBJ whole genome shotgun (WGS) entry which is preliminary data.</text>
</comment>
<reference evidence="2 3" key="1">
    <citation type="submission" date="2019-08" db="EMBL/GenBank/DDBJ databases">
        <title>Genomic characterization of a novel candidate phylum (ARYD3) from a high temperature, high salinity tertiary oil reservoir in north central Oklahoma, USA.</title>
        <authorList>
            <person name="Youssef N.H."/>
            <person name="Yadav A."/>
            <person name="Elshahed M.S."/>
        </authorList>
    </citation>
    <scope>NUCLEOTIDE SEQUENCE [LARGE SCALE GENOMIC DNA]</scope>
    <source>
        <strain evidence="2">ARYD1</strain>
    </source>
</reference>
<dbReference type="PANTHER" id="PTHR41878">
    <property type="entry name" value="LEXA REPRESSOR-RELATED"/>
    <property type="match status" value="1"/>
</dbReference>
<accession>A0A5D0MMW2</accession>
<sequence>IIMSNIMTVMFKEDFEFDYEGNELDEESVFDPFGDDEGTHDVEPIFDPYDNRAFELKFKLMHYSPEVYRTLVVPAGYNLDTLHHIIQDVFEWDNMHLHEFIKNKQRYNLNPDSAYGDDYSNQVLLYEVFKRKGSKIKYMYDFGDSWLIEISVLKTHKNMEKPYPVCIDAYGTSPEEDSGGIMGYMDMIDEEELAENEYDIEGINRVLKDSYKNIFDEYKE</sequence>
<proteinExistence type="predicted"/>
<dbReference type="EMBL" id="VSIV01000260">
    <property type="protein sequence ID" value="TYB32790.1"/>
    <property type="molecule type" value="Genomic_DNA"/>
</dbReference>
<dbReference type="Proteomes" id="UP000323337">
    <property type="component" value="Unassembled WGS sequence"/>
</dbReference>
<evidence type="ECO:0000313" key="2">
    <source>
        <dbReference type="EMBL" id="TYB32790.1"/>
    </source>
</evidence>
<dbReference type="SUPFAM" id="SSF159941">
    <property type="entry name" value="MM3350-like"/>
    <property type="match status" value="1"/>
</dbReference>
<dbReference type="InterPro" id="IPR024047">
    <property type="entry name" value="MM3350-like_sf"/>
</dbReference>
<protein>
    <submittedName>
        <fullName evidence="2">Plasmid pRiA4b ORF-3 family protein</fullName>
    </submittedName>
</protein>
<feature type="non-terminal residue" evidence="2">
    <location>
        <position position="1"/>
    </location>
</feature>
<dbReference type="AlphaFoldDB" id="A0A5D0MMW2"/>
<name>A0A5D0MMW2_FLESI</name>
<dbReference type="Gene3D" id="3.10.290.30">
    <property type="entry name" value="MM3350-like"/>
    <property type="match status" value="1"/>
</dbReference>
<evidence type="ECO:0000313" key="3">
    <source>
        <dbReference type="Proteomes" id="UP000323337"/>
    </source>
</evidence>
<dbReference type="Pfam" id="PF07929">
    <property type="entry name" value="PRiA4_ORF3"/>
    <property type="match status" value="1"/>
</dbReference>